<reference evidence="6" key="4">
    <citation type="submission" date="2020-09" db="EMBL/GenBank/DDBJ databases">
        <authorList>
            <person name="Sun Q."/>
            <person name="Ohkuma M."/>
        </authorList>
    </citation>
    <scope>NUCLEOTIDE SEQUENCE</scope>
    <source>
        <strain evidence="6">JCM 31740</strain>
    </source>
</reference>
<reference evidence="7" key="2">
    <citation type="submission" date="2018-04" db="EMBL/GenBank/DDBJ databases">
        <title>Complete genome sequence of Sulfodiicoccus acidiphilus strain HS-1.</title>
        <authorList>
            <person name="Sakai H.D."/>
            <person name="Kurosawa N."/>
        </authorList>
    </citation>
    <scope>NUCLEOTIDE SEQUENCE [LARGE SCALE GENOMIC DNA]</scope>
    <source>
        <strain evidence="7">HS-1</strain>
    </source>
</reference>
<name>A0A348B450_9CREN</name>
<reference evidence="5" key="3">
    <citation type="journal article" date="2019" name="BMC Res. Notes">
        <title>Complete genome sequence of the Sulfodiicoccus acidiphilus strain HS-1T, the first crenarchaeon that lacks polB3, isolated from an acidic hot spring in Ohwaku-dani, Hakone, Japan.</title>
        <authorList>
            <person name="Sakai H.D."/>
            <person name="Kurosawa N."/>
        </authorList>
    </citation>
    <scope>NUCLEOTIDE SEQUENCE</scope>
    <source>
        <strain evidence="5">HS-1</strain>
    </source>
</reference>
<accession>A0A348B450</accession>
<keyword evidence="1" id="KW-0560">Oxidoreductase</keyword>
<evidence type="ECO:0000313" key="5">
    <source>
        <dbReference type="EMBL" id="BBD72952.1"/>
    </source>
</evidence>
<protein>
    <submittedName>
        <fullName evidence="5">Peroxiredoxin</fullName>
    </submittedName>
</protein>
<dbReference type="InterPro" id="IPR013766">
    <property type="entry name" value="Thioredoxin_domain"/>
</dbReference>
<proteinExistence type="predicted"/>
<dbReference type="RefSeq" id="WP_126450143.1">
    <property type="nucleotide sequence ID" value="NZ_AP018553.1"/>
</dbReference>
<keyword evidence="7" id="KW-1185">Reference proteome</keyword>
<dbReference type="KEGG" id="sacd:HS1genome_1341"/>
<dbReference type="InterPro" id="IPR050455">
    <property type="entry name" value="Tpx_Peroxidase_subfamily"/>
</dbReference>
<dbReference type="PIRSF" id="PIRSF000239">
    <property type="entry name" value="AHPC"/>
    <property type="match status" value="1"/>
</dbReference>
<dbReference type="GO" id="GO:0016209">
    <property type="term" value="F:antioxidant activity"/>
    <property type="evidence" value="ECO:0007669"/>
    <property type="project" value="InterPro"/>
</dbReference>
<sequence length="156" mass="17409">MVKVGDKAPDVQLVTTDFKTIKLSDFRGKVIVLAFYPGAFTSVCTKEMCTFRDNMAKFNEVDAVVIGVSTDTPPSNKKFKEENKLNYVVASDTTREAISKFGIVNENFLNLPGWTVAKRSVFVIDKDGVIRYAWVSDNPGVEPNYTEVEKVVKSLK</sequence>
<evidence type="ECO:0000313" key="6">
    <source>
        <dbReference type="EMBL" id="GGT87768.1"/>
    </source>
</evidence>
<evidence type="ECO:0000256" key="2">
    <source>
        <dbReference type="ARBA" id="ARBA00023284"/>
    </source>
</evidence>
<dbReference type="PANTHER" id="PTHR43110:SF1">
    <property type="entry name" value="THIOL PEROXIDASE"/>
    <property type="match status" value="1"/>
</dbReference>
<dbReference type="Gene3D" id="3.40.30.10">
    <property type="entry name" value="Glutaredoxin"/>
    <property type="match status" value="1"/>
</dbReference>
<evidence type="ECO:0000256" key="1">
    <source>
        <dbReference type="ARBA" id="ARBA00023002"/>
    </source>
</evidence>
<feature type="active site" description="Cysteine sulfenic acid (-SOH) intermediate; for peroxidase activity" evidence="3">
    <location>
        <position position="44"/>
    </location>
</feature>
<dbReference type="EMBL" id="BMQS01000002">
    <property type="protein sequence ID" value="GGT87768.1"/>
    <property type="molecule type" value="Genomic_DNA"/>
</dbReference>
<organism evidence="5 7">
    <name type="scientific">Sulfodiicoccus acidiphilus</name>
    <dbReference type="NCBI Taxonomy" id="1670455"/>
    <lineage>
        <taxon>Archaea</taxon>
        <taxon>Thermoproteota</taxon>
        <taxon>Thermoprotei</taxon>
        <taxon>Sulfolobales</taxon>
        <taxon>Sulfolobaceae</taxon>
        <taxon>Sulfodiicoccus</taxon>
    </lineage>
</organism>
<feature type="domain" description="Thioredoxin" evidence="4">
    <location>
        <begin position="2"/>
        <end position="156"/>
    </location>
</feature>
<dbReference type="InterPro" id="IPR024706">
    <property type="entry name" value="Peroxiredoxin_AhpC-typ"/>
</dbReference>
<dbReference type="Proteomes" id="UP000616143">
    <property type="component" value="Unassembled WGS sequence"/>
</dbReference>
<dbReference type="GeneID" id="38666856"/>
<dbReference type="InterPro" id="IPR036249">
    <property type="entry name" value="Thioredoxin-like_sf"/>
</dbReference>
<evidence type="ECO:0000313" key="7">
    <source>
        <dbReference type="Proteomes" id="UP000276741"/>
    </source>
</evidence>
<evidence type="ECO:0000259" key="4">
    <source>
        <dbReference type="PROSITE" id="PS51352"/>
    </source>
</evidence>
<dbReference type="Proteomes" id="UP000276741">
    <property type="component" value="Chromosome"/>
</dbReference>
<dbReference type="PROSITE" id="PS51352">
    <property type="entry name" value="THIOREDOXIN_2"/>
    <property type="match status" value="1"/>
</dbReference>
<keyword evidence="2" id="KW-0676">Redox-active center</keyword>
<dbReference type="SUPFAM" id="SSF52833">
    <property type="entry name" value="Thioredoxin-like"/>
    <property type="match status" value="1"/>
</dbReference>
<dbReference type="PANTHER" id="PTHR43110">
    <property type="entry name" value="THIOL PEROXIDASE"/>
    <property type="match status" value="1"/>
</dbReference>
<dbReference type="EMBL" id="AP018553">
    <property type="protein sequence ID" value="BBD72952.1"/>
    <property type="molecule type" value="Genomic_DNA"/>
</dbReference>
<dbReference type="InterPro" id="IPR000866">
    <property type="entry name" value="AhpC/TSA"/>
</dbReference>
<dbReference type="AlphaFoldDB" id="A0A348B450"/>
<dbReference type="GO" id="GO:0016491">
    <property type="term" value="F:oxidoreductase activity"/>
    <property type="evidence" value="ECO:0007669"/>
    <property type="project" value="UniProtKB-KW"/>
</dbReference>
<gene>
    <name evidence="6" type="ORF">GCM10007116_02140</name>
    <name evidence="5" type="ORF">HS1genome_1341</name>
</gene>
<dbReference type="CDD" id="cd03018">
    <property type="entry name" value="PRX_AhpE_like"/>
    <property type="match status" value="1"/>
</dbReference>
<dbReference type="Pfam" id="PF00578">
    <property type="entry name" value="AhpC-TSA"/>
    <property type="match status" value="1"/>
</dbReference>
<dbReference type="OrthoDB" id="6924at2157"/>
<reference evidence="6" key="1">
    <citation type="journal article" date="2014" name="Int. J. Syst. Evol. Microbiol.">
        <title>Complete genome sequence of Corynebacterium casei LMG S-19264T (=DSM 44701T), isolated from a smear-ripened cheese.</title>
        <authorList>
            <consortium name="US DOE Joint Genome Institute (JGI-PGF)"/>
            <person name="Walter F."/>
            <person name="Albersmeier A."/>
            <person name="Kalinowski J."/>
            <person name="Ruckert C."/>
        </authorList>
    </citation>
    <scope>NUCLEOTIDE SEQUENCE</scope>
    <source>
        <strain evidence="6">JCM 31740</strain>
    </source>
</reference>
<evidence type="ECO:0000256" key="3">
    <source>
        <dbReference type="PIRSR" id="PIRSR000239-1"/>
    </source>
</evidence>